<keyword evidence="6" id="KW-0449">Lipoprotein</keyword>
<dbReference type="PROSITE" id="PS01068">
    <property type="entry name" value="OMPA_1"/>
    <property type="match status" value="1"/>
</dbReference>
<gene>
    <name evidence="6" type="ORF">MNBD_GAMMA03-577</name>
</gene>
<dbReference type="InterPro" id="IPR006690">
    <property type="entry name" value="OMPA-like_CS"/>
</dbReference>
<name>A0A3B0VU14_9ZZZZ</name>
<dbReference type="InterPro" id="IPR036737">
    <property type="entry name" value="OmpA-like_sf"/>
</dbReference>
<comment type="subcellular location">
    <subcellularLocation>
        <location evidence="1">Cell outer membrane</location>
    </subcellularLocation>
</comment>
<dbReference type="InterPro" id="IPR006664">
    <property type="entry name" value="OMP_bac"/>
</dbReference>
<dbReference type="InterPro" id="IPR006665">
    <property type="entry name" value="OmpA-like"/>
</dbReference>
<dbReference type="AlphaFoldDB" id="A0A3B0VU14"/>
<dbReference type="SUPFAM" id="SSF103088">
    <property type="entry name" value="OmpA-like"/>
    <property type="match status" value="1"/>
</dbReference>
<keyword evidence="3" id="KW-0998">Cell outer membrane</keyword>
<keyword evidence="2" id="KW-0472">Membrane</keyword>
<protein>
    <submittedName>
        <fullName evidence="6">Tol-Pal system peptidoglycan-associated lipoprotein PAL</fullName>
    </submittedName>
</protein>
<dbReference type="CDD" id="cd07185">
    <property type="entry name" value="OmpA_C-like"/>
    <property type="match status" value="1"/>
</dbReference>
<dbReference type="PANTHER" id="PTHR30329">
    <property type="entry name" value="STATOR ELEMENT OF FLAGELLAR MOTOR COMPLEX"/>
    <property type="match status" value="1"/>
</dbReference>
<dbReference type="PROSITE" id="PS51123">
    <property type="entry name" value="OMPA_2"/>
    <property type="match status" value="1"/>
</dbReference>
<evidence type="ECO:0000256" key="1">
    <source>
        <dbReference type="ARBA" id="ARBA00004442"/>
    </source>
</evidence>
<evidence type="ECO:0000259" key="5">
    <source>
        <dbReference type="PROSITE" id="PS51123"/>
    </source>
</evidence>
<dbReference type="PRINTS" id="PR01021">
    <property type="entry name" value="OMPADOMAIN"/>
</dbReference>
<dbReference type="GO" id="GO:0009279">
    <property type="term" value="C:cell outer membrane"/>
    <property type="evidence" value="ECO:0007669"/>
    <property type="project" value="UniProtKB-SubCell"/>
</dbReference>
<feature type="domain" description="OmpA-like" evidence="5">
    <location>
        <begin position="78"/>
        <end position="192"/>
    </location>
</feature>
<organism evidence="6">
    <name type="scientific">hydrothermal vent metagenome</name>
    <dbReference type="NCBI Taxonomy" id="652676"/>
    <lineage>
        <taxon>unclassified sequences</taxon>
        <taxon>metagenomes</taxon>
        <taxon>ecological metagenomes</taxon>
    </lineage>
</organism>
<evidence type="ECO:0000256" key="3">
    <source>
        <dbReference type="ARBA" id="ARBA00023237"/>
    </source>
</evidence>
<reference evidence="6" key="1">
    <citation type="submission" date="2018-06" db="EMBL/GenBank/DDBJ databases">
        <authorList>
            <person name="Zhirakovskaya E."/>
        </authorList>
    </citation>
    <scope>NUCLEOTIDE SEQUENCE</scope>
</reference>
<dbReference type="Pfam" id="PF00691">
    <property type="entry name" value="OmpA"/>
    <property type="match status" value="1"/>
</dbReference>
<dbReference type="PROSITE" id="PS51257">
    <property type="entry name" value="PROKAR_LIPOPROTEIN"/>
    <property type="match status" value="1"/>
</dbReference>
<proteinExistence type="predicted"/>
<sequence length="192" mass="21476">MFQLKKIFVIAVVASLASCSSPPERYASSGSDSDVMEDTAPGIQGYEGSGVEVLPLNRNGQNQGMGSAQDMEQNPMNEFQEAEMFEPVIYFGLNQYELDDAKTKTVKYFAQEMLNNERLTVKIKGHTDERGTPEYNLALGERRAKSVAEAMMLFGVVESRIEVISYGEEMPEEAGSNENAWQKNRRAELEIR</sequence>
<feature type="region of interest" description="Disordered" evidence="4">
    <location>
        <begin position="172"/>
        <end position="192"/>
    </location>
</feature>
<dbReference type="PANTHER" id="PTHR30329:SF21">
    <property type="entry name" value="LIPOPROTEIN YIAD-RELATED"/>
    <property type="match status" value="1"/>
</dbReference>
<accession>A0A3B0VU14</accession>
<dbReference type="InterPro" id="IPR050330">
    <property type="entry name" value="Bact_OuterMem_StrucFunc"/>
</dbReference>
<dbReference type="Gene3D" id="3.30.1330.60">
    <property type="entry name" value="OmpA-like domain"/>
    <property type="match status" value="1"/>
</dbReference>
<dbReference type="EMBL" id="UOFC01000102">
    <property type="protein sequence ID" value="VAW46481.1"/>
    <property type="molecule type" value="Genomic_DNA"/>
</dbReference>
<evidence type="ECO:0000313" key="6">
    <source>
        <dbReference type="EMBL" id="VAW46481.1"/>
    </source>
</evidence>
<feature type="region of interest" description="Disordered" evidence="4">
    <location>
        <begin position="20"/>
        <end position="50"/>
    </location>
</feature>
<evidence type="ECO:0000256" key="2">
    <source>
        <dbReference type="ARBA" id="ARBA00023136"/>
    </source>
</evidence>
<evidence type="ECO:0000256" key="4">
    <source>
        <dbReference type="SAM" id="MobiDB-lite"/>
    </source>
</evidence>